<dbReference type="EMBL" id="KV878913">
    <property type="protein sequence ID" value="OJJ79999.1"/>
    <property type="molecule type" value="Genomic_DNA"/>
</dbReference>
<keyword evidence="3" id="KW-1185">Reference proteome</keyword>
<protein>
    <recommendedName>
        <fullName evidence="4">HNH nuclease domain-containing protein</fullName>
    </recommendedName>
</protein>
<dbReference type="RefSeq" id="XP_022396697.1">
    <property type="nucleotide sequence ID" value="XM_022545058.1"/>
</dbReference>
<dbReference type="OrthoDB" id="5416097at2759"/>
<sequence>MSAAPELDQQGRLEAITNLCHALGFNETSTEAWLAAWFADLDCLRELAKQAGSQRVQEVFAPESTVVREVLRMWMGYGRHDNEREPLIFTTDNGTCAAPDINKTDAYSICSPGLNDSPDLEKFWNTLALFWSPSKVTAWRNATRAIDSCANYITFGLHVGAYWDHGMFCLKPIAESGDGTWLTADMYWMPNPYGVVSMSLCSRPSLPSGLASAPNQGKIYNANRRRITSGYRITMTTHDPVEMPLASVDLLELRWVLDRIARLSGVDEKYGHEDWEDENEVDAAATPLPRQNDNSI</sequence>
<evidence type="ECO:0008006" key="4">
    <source>
        <dbReference type="Google" id="ProtNLM"/>
    </source>
</evidence>
<dbReference type="AlphaFoldDB" id="A0A1L9V812"/>
<dbReference type="VEuPathDB" id="FungiDB:ASPGLDRAFT_39304"/>
<proteinExistence type="predicted"/>
<accession>A0A1L9V812</accession>
<organism evidence="2 3">
    <name type="scientific">Aspergillus glaucus CBS 516.65</name>
    <dbReference type="NCBI Taxonomy" id="1160497"/>
    <lineage>
        <taxon>Eukaryota</taxon>
        <taxon>Fungi</taxon>
        <taxon>Dikarya</taxon>
        <taxon>Ascomycota</taxon>
        <taxon>Pezizomycotina</taxon>
        <taxon>Eurotiomycetes</taxon>
        <taxon>Eurotiomycetidae</taxon>
        <taxon>Eurotiales</taxon>
        <taxon>Aspergillaceae</taxon>
        <taxon>Aspergillus</taxon>
        <taxon>Aspergillus subgen. Aspergillus</taxon>
    </lineage>
</organism>
<feature type="region of interest" description="Disordered" evidence="1">
    <location>
        <begin position="271"/>
        <end position="296"/>
    </location>
</feature>
<gene>
    <name evidence="2" type="ORF">ASPGLDRAFT_39304</name>
</gene>
<dbReference type="STRING" id="1160497.A0A1L9V812"/>
<evidence type="ECO:0000256" key="1">
    <source>
        <dbReference type="SAM" id="MobiDB-lite"/>
    </source>
</evidence>
<dbReference type="Proteomes" id="UP000184300">
    <property type="component" value="Unassembled WGS sequence"/>
</dbReference>
<name>A0A1L9V812_ASPGL</name>
<evidence type="ECO:0000313" key="2">
    <source>
        <dbReference type="EMBL" id="OJJ79999.1"/>
    </source>
</evidence>
<evidence type="ECO:0000313" key="3">
    <source>
        <dbReference type="Proteomes" id="UP000184300"/>
    </source>
</evidence>
<reference evidence="3" key="1">
    <citation type="journal article" date="2017" name="Genome Biol.">
        <title>Comparative genomics reveals high biological diversity and specific adaptations in the industrially and medically important fungal genus Aspergillus.</title>
        <authorList>
            <person name="de Vries R.P."/>
            <person name="Riley R."/>
            <person name="Wiebenga A."/>
            <person name="Aguilar-Osorio G."/>
            <person name="Amillis S."/>
            <person name="Uchima C.A."/>
            <person name="Anderluh G."/>
            <person name="Asadollahi M."/>
            <person name="Askin M."/>
            <person name="Barry K."/>
            <person name="Battaglia E."/>
            <person name="Bayram O."/>
            <person name="Benocci T."/>
            <person name="Braus-Stromeyer S.A."/>
            <person name="Caldana C."/>
            <person name="Canovas D."/>
            <person name="Cerqueira G.C."/>
            <person name="Chen F."/>
            <person name="Chen W."/>
            <person name="Choi C."/>
            <person name="Clum A."/>
            <person name="Dos Santos R.A."/>
            <person name="Damasio A.R."/>
            <person name="Diallinas G."/>
            <person name="Emri T."/>
            <person name="Fekete E."/>
            <person name="Flipphi M."/>
            <person name="Freyberg S."/>
            <person name="Gallo A."/>
            <person name="Gournas C."/>
            <person name="Habgood R."/>
            <person name="Hainaut M."/>
            <person name="Harispe M.L."/>
            <person name="Henrissat B."/>
            <person name="Hilden K.S."/>
            <person name="Hope R."/>
            <person name="Hossain A."/>
            <person name="Karabika E."/>
            <person name="Karaffa L."/>
            <person name="Karanyi Z."/>
            <person name="Krasevec N."/>
            <person name="Kuo A."/>
            <person name="Kusch H."/>
            <person name="LaButti K."/>
            <person name="Lagendijk E.L."/>
            <person name="Lapidus A."/>
            <person name="Levasseur A."/>
            <person name="Lindquist E."/>
            <person name="Lipzen A."/>
            <person name="Logrieco A.F."/>
            <person name="MacCabe A."/>
            <person name="Maekelae M.R."/>
            <person name="Malavazi I."/>
            <person name="Melin P."/>
            <person name="Meyer V."/>
            <person name="Mielnichuk N."/>
            <person name="Miskei M."/>
            <person name="Molnar A.P."/>
            <person name="Mule G."/>
            <person name="Ngan C.Y."/>
            <person name="Orejas M."/>
            <person name="Orosz E."/>
            <person name="Ouedraogo J.P."/>
            <person name="Overkamp K.M."/>
            <person name="Park H.-S."/>
            <person name="Perrone G."/>
            <person name="Piumi F."/>
            <person name="Punt P.J."/>
            <person name="Ram A.F."/>
            <person name="Ramon A."/>
            <person name="Rauscher S."/>
            <person name="Record E."/>
            <person name="Riano-Pachon D.M."/>
            <person name="Robert V."/>
            <person name="Roehrig J."/>
            <person name="Ruller R."/>
            <person name="Salamov A."/>
            <person name="Salih N.S."/>
            <person name="Samson R.A."/>
            <person name="Sandor E."/>
            <person name="Sanguinetti M."/>
            <person name="Schuetze T."/>
            <person name="Sepcic K."/>
            <person name="Shelest E."/>
            <person name="Sherlock G."/>
            <person name="Sophianopoulou V."/>
            <person name="Squina F.M."/>
            <person name="Sun H."/>
            <person name="Susca A."/>
            <person name="Todd R.B."/>
            <person name="Tsang A."/>
            <person name="Unkles S.E."/>
            <person name="van de Wiele N."/>
            <person name="van Rossen-Uffink D."/>
            <person name="Oliveira J.V."/>
            <person name="Vesth T.C."/>
            <person name="Visser J."/>
            <person name="Yu J.-H."/>
            <person name="Zhou M."/>
            <person name="Andersen M.R."/>
            <person name="Archer D.B."/>
            <person name="Baker S.E."/>
            <person name="Benoit I."/>
            <person name="Brakhage A.A."/>
            <person name="Braus G.H."/>
            <person name="Fischer R."/>
            <person name="Frisvad J.C."/>
            <person name="Goldman G.H."/>
            <person name="Houbraken J."/>
            <person name="Oakley B."/>
            <person name="Pocsi I."/>
            <person name="Scazzocchio C."/>
            <person name="Seiboth B."/>
            <person name="vanKuyk P.A."/>
            <person name="Wortman J."/>
            <person name="Dyer P.S."/>
            <person name="Grigoriev I.V."/>
        </authorList>
    </citation>
    <scope>NUCLEOTIDE SEQUENCE [LARGE SCALE GENOMIC DNA]</scope>
    <source>
        <strain evidence="3">CBS 516.65</strain>
    </source>
</reference>
<dbReference type="GeneID" id="34461319"/>